<name>A0AAE0I0B4_9PEZI</name>
<gene>
    <name evidence="7" type="ORF">B0H66DRAFT_560690</name>
</gene>
<dbReference type="AlphaFoldDB" id="A0AAE0I0B4"/>
<comment type="subcellular location">
    <subcellularLocation>
        <location evidence="6">Endomembrane system</location>
        <topology evidence="6">Single-pass membrane protein</topology>
    </subcellularLocation>
    <subcellularLocation>
        <location evidence="1">Nucleus membrane</location>
    </subcellularLocation>
</comment>
<keyword evidence="8" id="KW-1185">Reference proteome</keyword>
<evidence type="ECO:0000256" key="4">
    <source>
        <dbReference type="ARBA" id="ARBA00023136"/>
    </source>
</evidence>
<evidence type="ECO:0000256" key="1">
    <source>
        <dbReference type="ARBA" id="ARBA00004126"/>
    </source>
</evidence>
<evidence type="ECO:0000256" key="5">
    <source>
        <dbReference type="ARBA" id="ARBA00023242"/>
    </source>
</evidence>
<dbReference type="PANTHER" id="PTHR12265:SF30">
    <property type="entry name" value="TRANSMEMBRANE PROTEIN 53"/>
    <property type="match status" value="1"/>
</dbReference>
<protein>
    <recommendedName>
        <fullName evidence="9">DUF829-domain-containing protein</fullName>
    </recommendedName>
</protein>
<dbReference type="GO" id="GO:0031965">
    <property type="term" value="C:nuclear membrane"/>
    <property type="evidence" value="ECO:0007669"/>
    <property type="project" value="UniProtKB-SubCell"/>
</dbReference>
<dbReference type="InterPro" id="IPR008547">
    <property type="entry name" value="DUF829_TMEM53"/>
</dbReference>
<evidence type="ECO:0000256" key="3">
    <source>
        <dbReference type="ARBA" id="ARBA00022989"/>
    </source>
</evidence>
<evidence type="ECO:0000313" key="8">
    <source>
        <dbReference type="Proteomes" id="UP001283341"/>
    </source>
</evidence>
<dbReference type="Proteomes" id="UP001283341">
    <property type="component" value="Unassembled WGS sequence"/>
</dbReference>
<evidence type="ECO:0000256" key="2">
    <source>
        <dbReference type="ARBA" id="ARBA00022692"/>
    </source>
</evidence>
<reference evidence="7" key="1">
    <citation type="journal article" date="2023" name="Mol. Phylogenet. Evol.">
        <title>Genome-scale phylogeny and comparative genomics of the fungal order Sordariales.</title>
        <authorList>
            <person name="Hensen N."/>
            <person name="Bonometti L."/>
            <person name="Westerberg I."/>
            <person name="Brannstrom I.O."/>
            <person name="Guillou S."/>
            <person name="Cros-Aarteil S."/>
            <person name="Calhoun S."/>
            <person name="Haridas S."/>
            <person name="Kuo A."/>
            <person name="Mondo S."/>
            <person name="Pangilinan J."/>
            <person name="Riley R."/>
            <person name="LaButti K."/>
            <person name="Andreopoulos B."/>
            <person name="Lipzen A."/>
            <person name="Chen C."/>
            <person name="Yan M."/>
            <person name="Daum C."/>
            <person name="Ng V."/>
            <person name="Clum A."/>
            <person name="Steindorff A."/>
            <person name="Ohm R.A."/>
            <person name="Martin F."/>
            <person name="Silar P."/>
            <person name="Natvig D.O."/>
            <person name="Lalanne C."/>
            <person name="Gautier V."/>
            <person name="Ament-Velasquez S.L."/>
            <person name="Kruys A."/>
            <person name="Hutchinson M.I."/>
            <person name="Powell A.J."/>
            <person name="Barry K."/>
            <person name="Miller A.N."/>
            <person name="Grigoriev I.V."/>
            <person name="Debuchy R."/>
            <person name="Gladieux P."/>
            <person name="Hiltunen Thoren M."/>
            <person name="Johannesson H."/>
        </authorList>
    </citation>
    <scope>NUCLEOTIDE SEQUENCE</scope>
    <source>
        <strain evidence="7">CBS 118394</strain>
    </source>
</reference>
<sequence>MTSIGPKLNELGKGFQDKGNNIFFHPGDASSSLLSSDNGPSLIVLCTWLGGASTRRVAKYTTGYRRQFPGSPILLIRTVILDFTVRSFATVRSNLAPARAVVREVLGEAYHRHYQTDGEGVGVLLHIFSNGGANMAIQLAISLQQEETPVVSGNANKESSKLWTGQKLPLKQIIHDCSPGSASFRKFYDAAVLSVPQSFSSHPILHAASQAAVVLPTIMTVVTLQTTGAMKSVDDLRSDLLDGNLFDENATRLYMYSKEDTMVDVQDVETHAEEARRRFEGQGKKGRVRMEMFEWAKHCSLVMEDEPRYWGLIREVWDEDSGTGRGGRMERLGDLDGGSAANRGLSYSGVEREIVGLGGSDDGIVEVREGESSPGIPKSKL</sequence>
<keyword evidence="2" id="KW-0812">Transmembrane</keyword>
<dbReference type="EMBL" id="JAUEDM010000005">
    <property type="protein sequence ID" value="KAK3316208.1"/>
    <property type="molecule type" value="Genomic_DNA"/>
</dbReference>
<dbReference type="Pfam" id="PF05705">
    <property type="entry name" value="DUF829"/>
    <property type="match status" value="1"/>
</dbReference>
<evidence type="ECO:0008006" key="9">
    <source>
        <dbReference type="Google" id="ProtNLM"/>
    </source>
</evidence>
<dbReference type="PANTHER" id="PTHR12265">
    <property type="entry name" value="TRANSMEMBRANE PROTEIN 53"/>
    <property type="match status" value="1"/>
</dbReference>
<keyword evidence="3" id="KW-1133">Transmembrane helix</keyword>
<keyword evidence="4" id="KW-0472">Membrane</keyword>
<comment type="caution">
    <text evidence="7">The sequence shown here is derived from an EMBL/GenBank/DDBJ whole genome shotgun (WGS) entry which is preliminary data.</text>
</comment>
<evidence type="ECO:0000313" key="7">
    <source>
        <dbReference type="EMBL" id="KAK3316208.1"/>
    </source>
</evidence>
<organism evidence="7 8">
    <name type="scientific">Apodospora peruviana</name>
    <dbReference type="NCBI Taxonomy" id="516989"/>
    <lineage>
        <taxon>Eukaryota</taxon>
        <taxon>Fungi</taxon>
        <taxon>Dikarya</taxon>
        <taxon>Ascomycota</taxon>
        <taxon>Pezizomycotina</taxon>
        <taxon>Sordariomycetes</taxon>
        <taxon>Sordariomycetidae</taxon>
        <taxon>Sordariales</taxon>
        <taxon>Lasiosphaeriaceae</taxon>
        <taxon>Apodospora</taxon>
    </lineage>
</organism>
<accession>A0AAE0I0B4</accession>
<evidence type="ECO:0000256" key="6">
    <source>
        <dbReference type="ARBA" id="ARBA00037847"/>
    </source>
</evidence>
<keyword evidence="5" id="KW-0539">Nucleus</keyword>
<reference evidence="7" key="2">
    <citation type="submission" date="2023-06" db="EMBL/GenBank/DDBJ databases">
        <authorList>
            <consortium name="Lawrence Berkeley National Laboratory"/>
            <person name="Haridas S."/>
            <person name="Hensen N."/>
            <person name="Bonometti L."/>
            <person name="Westerberg I."/>
            <person name="Brannstrom I.O."/>
            <person name="Guillou S."/>
            <person name="Cros-Aarteil S."/>
            <person name="Calhoun S."/>
            <person name="Kuo A."/>
            <person name="Mondo S."/>
            <person name="Pangilinan J."/>
            <person name="Riley R."/>
            <person name="Labutti K."/>
            <person name="Andreopoulos B."/>
            <person name="Lipzen A."/>
            <person name="Chen C."/>
            <person name="Yanf M."/>
            <person name="Daum C."/>
            <person name="Ng V."/>
            <person name="Clum A."/>
            <person name="Steindorff A."/>
            <person name="Ohm R."/>
            <person name="Martin F."/>
            <person name="Silar P."/>
            <person name="Natvig D."/>
            <person name="Lalanne C."/>
            <person name="Gautier V."/>
            <person name="Ament-Velasquez S.L."/>
            <person name="Kruys A."/>
            <person name="Hutchinson M.I."/>
            <person name="Powell A.J."/>
            <person name="Barry K."/>
            <person name="Miller A.N."/>
            <person name="Grigoriev I.V."/>
            <person name="Debuchy R."/>
            <person name="Gladieux P."/>
            <person name="Thoren M.H."/>
            <person name="Johannesson H."/>
        </authorList>
    </citation>
    <scope>NUCLEOTIDE SEQUENCE</scope>
    <source>
        <strain evidence="7">CBS 118394</strain>
    </source>
</reference>
<proteinExistence type="predicted"/>